<accession>A0A7S1AQ64</accession>
<feature type="compositionally biased region" description="Pro residues" evidence="1">
    <location>
        <begin position="58"/>
        <end position="80"/>
    </location>
</feature>
<reference evidence="2" key="1">
    <citation type="submission" date="2021-01" db="EMBL/GenBank/DDBJ databases">
        <authorList>
            <person name="Corre E."/>
            <person name="Pelletier E."/>
            <person name="Niang G."/>
            <person name="Scheremetjew M."/>
            <person name="Finn R."/>
            <person name="Kale V."/>
            <person name="Holt S."/>
            <person name="Cochrane G."/>
            <person name="Meng A."/>
            <person name="Brown T."/>
            <person name="Cohen L."/>
        </authorList>
    </citation>
    <scope>NUCLEOTIDE SEQUENCE</scope>
</reference>
<name>A0A7S1AQ64_NOCSC</name>
<dbReference type="AlphaFoldDB" id="A0A7S1AQ64"/>
<organism evidence="2">
    <name type="scientific">Noctiluca scintillans</name>
    <name type="common">Sea sparkle</name>
    <name type="synonym">Red tide dinoflagellate</name>
    <dbReference type="NCBI Taxonomy" id="2966"/>
    <lineage>
        <taxon>Eukaryota</taxon>
        <taxon>Sar</taxon>
        <taxon>Alveolata</taxon>
        <taxon>Dinophyceae</taxon>
        <taxon>Noctilucales</taxon>
        <taxon>Noctilucaceae</taxon>
        <taxon>Noctiluca</taxon>
    </lineage>
</organism>
<evidence type="ECO:0000313" key="2">
    <source>
        <dbReference type="EMBL" id="CAD8861721.1"/>
    </source>
</evidence>
<gene>
    <name evidence="2" type="ORF">NSCI0253_LOCUS36076</name>
</gene>
<sequence>MKPFVRDFASQGDEGVRASLLGSTSPDWYDSDDAPPPPRRKPSTTSWLQGSADVRTEVPPPPPGQPRSCQLPPPPPPLSPPDEHARVRHRAPQGSDVPLPSRRLGIFGSVREVRTEIGFIEV</sequence>
<dbReference type="EMBL" id="HBFQ01050621">
    <property type="protein sequence ID" value="CAD8861721.1"/>
    <property type="molecule type" value="Transcribed_RNA"/>
</dbReference>
<evidence type="ECO:0000256" key="1">
    <source>
        <dbReference type="SAM" id="MobiDB-lite"/>
    </source>
</evidence>
<feature type="region of interest" description="Disordered" evidence="1">
    <location>
        <begin position="1"/>
        <end position="101"/>
    </location>
</feature>
<proteinExistence type="predicted"/>
<protein>
    <submittedName>
        <fullName evidence="2">Uncharacterized protein</fullName>
    </submittedName>
</protein>